<dbReference type="Pfam" id="PF15979">
    <property type="entry name" value="Glyco_hydro_115"/>
    <property type="match status" value="1"/>
</dbReference>
<dbReference type="InterPro" id="IPR042301">
    <property type="entry name" value="GH115_sf"/>
</dbReference>
<dbReference type="InterPro" id="IPR031924">
    <property type="entry name" value="GH115"/>
</dbReference>
<proteinExistence type="predicted"/>
<dbReference type="SUPFAM" id="SSF48726">
    <property type="entry name" value="Immunoglobulin"/>
    <property type="match status" value="1"/>
</dbReference>
<dbReference type="EMBL" id="CP001032">
    <property type="protein sequence ID" value="ACB75282.1"/>
    <property type="molecule type" value="Genomic_DNA"/>
</dbReference>
<dbReference type="Proteomes" id="UP000007013">
    <property type="component" value="Chromosome"/>
</dbReference>
<feature type="domain" description="Ig-like" evidence="2">
    <location>
        <begin position="1014"/>
        <end position="1095"/>
    </location>
</feature>
<dbReference type="CDD" id="cd00096">
    <property type="entry name" value="Ig"/>
    <property type="match status" value="1"/>
</dbReference>
<dbReference type="InterPro" id="IPR013783">
    <property type="entry name" value="Ig-like_fold"/>
</dbReference>
<dbReference type="Gene3D" id="2.60.40.10">
    <property type="entry name" value="Immunoglobulins"/>
    <property type="match status" value="1"/>
</dbReference>
<dbReference type="GO" id="GO:0005975">
    <property type="term" value="P:carbohydrate metabolic process"/>
    <property type="evidence" value="ECO:0007669"/>
    <property type="project" value="UniProtKB-ARBA"/>
</dbReference>
<dbReference type="Gene3D" id="1.20.58.2150">
    <property type="match status" value="1"/>
</dbReference>
<dbReference type="Gene3D" id="3.30.379.10">
    <property type="entry name" value="Chitobiase/beta-hexosaminidase domain 2-like"/>
    <property type="match status" value="1"/>
</dbReference>
<name>B1ZYP6_OPITP</name>
<dbReference type="InterPro" id="IPR003598">
    <property type="entry name" value="Ig_sub2"/>
</dbReference>
<dbReference type="Pfam" id="PF13927">
    <property type="entry name" value="Ig_3"/>
    <property type="match status" value="1"/>
</dbReference>
<dbReference type="SMART" id="SM00409">
    <property type="entry name" value="IG"/>
    <property type="match status" value="1"/>
</dbReference>
<keyword evidence="4" id="KW-1185">Reference proteome</keyword>
<dbReference type="CAZy" id="GH115">
    <property type="family name" value="Glycoside Hydrolase Family 115"/>
</dbReference>
<dbReference type="RefSeq" id="WP_012374819.1">
    <property type="nucleotide sequence ID" value="NC_010571.1"/>
</dbReference>
<dbReference type="SUPFAM" id="SSF55545">
    <property type="entry name" value="beta-N-acetylhexosaminidase-like domain"/>
    <property type="match status" value="1"/>
</dbReference>
<reference evidence="3 4" key="1">
    <citation type="journal article" date="2011" name="J. Bacteriol.">
        <title>Genome sequence of the verrucomicrobium Opitutus terrae PB90-1, an abundant inhabitant of rice paddy soil ecosystems.</title>
        <authorList>
            <person name="van Passel M.W."/>
            <person name="Kant R."/>
            <person name="Palva A."/>
            <person name="Copeland A."/>
            <person name="Lucas S."/>
            <person name="Lapidus A."/>
            <person name="Glavina del Rio T."/>
            <person name="Pitluck S."/>
            <person name="Goltsman E."/>
            <person name="Clum A."/>
            <person name="Sun H."/>
            <person name="Schmutz J."/>
            <person name="Larimer F.W."/>
            <person name="Land M.L."/>
            <person name="Hauser L."/>
            <person name="Kyrpides N."/>
            <person name="Mikhailova N."/>
            <person name="Richardson P.P."/>
            <person name="Janssen P.H."/>
            <person name="de Vos W.M."/>
            <person name="Smidt H."/>
        </authorList>
    </citation>
    <scope>NUCLEOTIDE SEQUENCE [LARGE SCALE GENOMIC DNA]</scope>
    <source>
        <strain evidence="4">DSM 11246 / JCM 15787 / PB90-1</strain>
    </source>
</reference>
<dbReference type="GO" id="GO:0016787">
    <property type="term" value="F:hydrolase activity"/>
    <property type="evidence" value="ECO:0007669"/>
    <property type="project" value="UniProtKB-KW"/>
</dbReference>
<dbReference type="InterPro" id="IPR036179">
    <property type="entry name" value="Ig-like_dom_sf"/>
</dbReference>
<dbReference type="Gene3D" id="3.20.20.520">
    <property type="entry name" value="Glycosyl hydrolase family 115"/>
    <property type="match status" value="1"/>
</dbReference>
<dbReference type="Pfam" id="PF17829">
    <property type="entry name" value="GH115_C"/>
    <property type="match status" value="1"/>
</dbReference>
<dbReference type="HOGENOM" id="CLU_004852_0_0_0"/>
<organism evidence="3 4">
    <name type="scientific">Opitutus terrae (strain DSM 11246 / JCM 15787 / PB90-1)</name>
    <dbReference type="NCBI Taxonomy" id="452637"/>
    <lineage>
        <taxon>Bacteria</taxon>
        <taxon>Pseudomonadati</taxon>
        <taxon>Verrucomicrobiota</taxon>
        <taxon>Opitutia</taxon>
        <taxon>Opitutales</taxon>
        <taxon>Opitutaceae</taxon>
        <taxon>Opitutus</taxon>
    </lineage>
</organism>
<dbReference type="SMART" id="SM00408">
    <property type="entry name" value="IGc2"/>
    <property type="match status" value="1"/>
</dbReference>
<dbReference type="InterPro" id="IPR041437">
    <property type="entry name" value="GH115_C"/>
</dbReference>
<dbReference type="PANTHER" id="PTHR37842:SF2">
    <property type="entry name" value="GYLCOSYL HYDROLASE 115 C-TERMINAL DOMAIN-CONTAINING PROTEIN"/>
    <property type="match status" value="1"/>
</dbReference>
<protein>
    <submittedName>
        <fullName evidence="3">Immunoglobulin I-set domain protein</fullName>
    </submittedName>
</protein>
<evidence type="ECO:0000259" key="2">
    <source>
        <dbReference type="PROSITE" id="PS50835"/>
    </source>
</evidence>
<dbReference type="PANTHER" id="PTHR37842">
    <property type="match status" value="1"/>
</dbReference>
<dbReference type="OrthoDB" id="8727830at2"/>
<evidence type="ECO:0000256" key="1">
    <source>
        <dbReference type="ARBA" id="ARBA00022801"/>
    </source>
</evidence>
<dbReference type="InterPro" id="IPR003599">
    <property type="entry name" value="Ig_sub"/>
</dbReference>
<dbReference type="STRING" id="452637.Oter_1999"/>
<sequence>MPLASSVTVFPNPSAVMPSPRRLPRCLRRAIALVAGCLAQPLAVFALNTPNHPLLNFQPSMGNIMELARDGRVASIYVDTADWPGVVRAAGDLQTDIARVTDLTPAITHDAANPGTRLIIVGTIGRSQLIDRLIAEGKIDVSRVRGKWESFLIQGLPGAVPNGTAIVIAGSDKRGTIFGIYDLCEQLGVSPWHWWADVTPPKRSEVYVLETAYVQGEPSVKYRGIFLNDEAPSLTNWVLAKYGTATPSTNPPVPGGIANYGREFYTRIFELLLRMKANYLWPAMWNNAFNEDDPENPRLADEYGIVMGTSHQEPMLRAQKEWDRRYGATLGSWNYATQASTLQAFWREGVRRNRNYESIITMGLRGANDTEMAPGGPEANRALLEEIVRVQRTILADEVNPDVTRVPQVWCLYKEVQDYYEAGMRVPDDVTLLWAEDNWGDLRRVPTADERARPGGAGIYYHFDYHGGPRSYQWINTSPLPKIWDQMALAKQYGADRIWIVNVGHLNKSYELPIEYFLSLGWDAQHWTESNTDDFTRGWAAREFGGEHAAEIADIVTRYTRYNARRKPELLSPTTYSLVNDREAETVVADYNALATRAEAVLNALPASKRDAFYQTVYFAVKSCALVNDLYVTAGRNALYAAQGRASTAAQAARVRELFAQDMALKNNFNTTFAGGRWAHFMDQTHLGYLNWQDPPTDSLRAIPLVEPTPAAAAALGVAIEGSASAWPGTAGQPALPRFDALNRQIRWIEVFNKGTDAFAFTATASAPWIVLSETTGSVGADRRLAVSIDWSAVPAGSATGTVRITGAGAEVTVAVEALNPAGVSRDTLIGFAESAGFVAIEAEHFTANRASGDRHWLKIEDYGHTLSGLRATGPVDAEPAIPGTNAPCLEYQMHTFSTGPANVTVTVGPTLNFLPGRPLRYAISVDDETPHVVTLVPAGYRAQNGNADWEESVRANARFGRSTHAFTAAGTHTLKVWMIDPGVVVQKLLVDFGGARPSYLGPTESYFAPVPPPATVSTAPQSQAVALGSTATLTVEAAGHGPFTYQWQKDGTDLPGATSSTLTLTGFAATDAGLYRVVVTNPGGSVTSAAATVRVGTSRVMNISVRGKAGTGDQTLIMGFVLAGTGNKTVLLRNKGPTLATYGVPGTLVDPELELFRESTSVRQNNDWASETAASPALFARLGAGPLLDGSRDAALVAALPAGVYSAHGRGLGGTTGIALVEAFDADAIESGVRFTNFSVRNQVGVGDEILIVGFVLSGDAPKRFLIRGVGPSLPSDVSGVLPDPELTVYNAYGSPIAENDDWDSSGPLPATFTELGSSPLPLGSHDAALMISVAPGVYSAHVRGADDTMGVALLEVYAMP</sequence>
<accession>B1ZYP6</accession>
<dbReference type="Gene3D" id="2.60.120.1620">
    <property type="match status" value="1"/>
</dbReference>
<dbReference type="KEGG" id="ote:Oter_1999"/>
<dbReference type="PROSITE" id="PS50835">
    <property type="entry name" value="IG_LIKE"/>
    <property type="match status" value="1"/>
</dbReference>
<dbReference type="eggNOG" id="COG3209">
    <property type="taxonomic scope" value="Bacteria"/>
</dbReference>
<evidence type="ECO:0000313" key="4">
    <source>
        <dbReference type="Proteomes" id="UP000007013"/>
    </source>
</evidence>
<evidence type="ECO:0000313" key="3">
    <source>
        <dbReference type="EMBL" id="ACB75282.1"/>
    </source>
</evidence>
<keyword evidence="1" id="KW-0378">Hydrolase</keyword>
<dbReference type="InterPro" id="IPR007110">
    <property type="entry name" value="Ig-like_dom"/>
</dbReference>
<dbReference type="InterPro" id="IPR029018">
    <property type="entry name" value="Hex-like_dom2"/>
</dbReference>
<gene>
    <name evidence="3" type="ordered locus">Oter_1999</name>
</gene>